<comment type="caution">
    <text evidence="1">The sequence shown here is derived from an EMBL/GenBank/DDBJ whole genome shotgun (WGS) entry which is preliminary data.</text>
</comment>
<accession>A0AAD9GLQ3</accession>
<reference evidence="1" key="1">
    <citation type="submission" date="2023-08" db="EMBL/GenBank/DDBJ databases">
        <title>Reference Genome Resource for the Citrus Pathogen Phytophthora citrophthora.</title>
        <authorList>
            <person name="Moller H."/>
            <person name="Coetzee B."/>
            <person name="Rose L.J."/>
            <person name="Van Niekerk J.M."/>
        </authorList>
    </citation>
    <scope>NUCLEOTIDE SEQUENCE</scope>
    <source>
        <strain evidence="1">STE-U-9442</strain>
    </source>
</reference>
<evidence type="ECO:0000313" key="1">
    <source>
        <dbReference type="EMBL" id="KAK1940840.1"/>
    </source>
</evidence>
<sequence length="220" mass="25191">MLKWAHEHRMGRRACTMLRREDELSQLLWNGVAGGSGVAILQNLKDCGLVDKYGPALVEAVAKNDMTSIKWVLANFPQSERISPYCVLVEAASRGNLDVLKYFQSLPAPSSAKIQNVDIFLWSSFVTIKMNVAGRDAYRNVQDNHWPRSSWKSTDAMDDAAANGHLETVQWLHTYRTEMRWILLLRMATWTWSSGFKPIVAKGLQQKRWMELRLMGTCMW</sequence>
<dbReference type="Proteomes" id="UP001259832">
    <property type="component" value="Unassembled WGS sequence"/>
</dbReference>
<keyword evidence="2" id="KW-1185">Reference proteome</keyword>
<dbReference type="SUPFAM" id="SSF140860">
    <property type="entry name" value="Pseudo ankyrin repeat-like"/>
    <property type="match status" value="1"/>
</dbReference>
<proteinExistence type="predicted"/>
<organism evidence="1 2">
    <name type="scientific">Phytophthora citrophthora</name>
    <dbReference type="NCBI Taxonomy" id="4793"/>
    <lineage>
        <taxon>Eukaryota</taxon>
        <taxon>Sar</taxon>
        <taxon>Stramenopiles</taxon>
        <taxon>Oomycota</taxon>
        <taxon>Peronosporomycetes</taxon>
        <taxon>Peronosporales</taxon>
        <taxon>Peronosporaceae</taxon>
        <taxon>Phytophthora</taxon>
    </lineage>
</organism>
<dbReference type="AlphaFoldDB" id="A0AAD9GLQ3"/>
<name>A0AAD9GLQ3_9STRA</name>
<dbReference type="PANTHER" id="PTHR46586">
    <property type="entry name" value="ANKYRIN REPEAT-CONTAINING PROTEIN"/>
    <property type="match status" value="1"/>
</dbReference>
<evidence type="ECO:0000313" key="2">
    <source>
        <dbReference type="Proteomes" id="UP001259832"/>
    </source>
</evidence>
<gene>
    <name evidence="1" type="ORF">P3T76_007546</name>
</gene>
<dbReference type="EMBL" id="JASMQC010000013">
    <property type="protein sequence ID" value="KAK1940840.1"/>
    <property type="molecule type" value="Genomic_DNA"/>
</dbReference>
<evidence type="ECO:0008006" key="3">
    <source>
        <dbReference type="Google" id="ProtNLM"/>
    </source>
</evidence>
<dbReference type="InterPro" id="IPR052050">
    <property type="entry name" value="SecEffector_AnkRepeat"/>
</dbReference>
<dbReference type="Gene3D" id="1.25.40.20">
    <property type="entry name" value="Ankyrin repeat-containing domain"/>
    <property type="match status" value="1"/>
</dbReference>
<dbReference type="PANTHER" id="PTHR46586:SF3">
    <property type="entry name" value="ANKYRIN REPEAT-CONTAINING PROTEIN"/>
    <property type="match status" value="1"/>
</dbReference>
<dbReference type="InterPro" id="IPR036770">
    <property type="entry name" value="Ankyrin_rpt-contain_sf"/>
</dbReference>
<protein>
    <recommendedName>
        <fullName evidence="3">Ankyrin repeat-containing domain</fullName>
    </recommendedName>
</protein>